<dbReference type="AlphaFoldDB" id="A0A0U1LJF4"/>
<feature type="domain" description="Knr4/Smi1-like" evidence="1">
    <location>
        <begin position="298"/>
        <end position="474"/>
    </location>
</feature>
<keyword evidence="3" id="KW-1185">Reference proteome</keyword>
<dbReference type="EMBL" id="CVMT01000001">
    <property type="protein sequence ID" value="CRG83095.1"/>
    <property type="molecule type" value="Genomic_DNA"/>
</dbReference>
<dbReference type="Gene3D" id="3.40.1580.10">
    <property type="entry name" value="SMI1/KNR4-like"/>
    <property type="match status" value="1"/>
</dbReference>
<dbReference type="InterPro" id="IPR037883">
    <property type="entry name" value="Knr4/Smi1-like_sf"/>
</dbReference>
<dbReference type="SMART" id="SM00860">
    <property type="entry name" value="SMI1_KNR4"/>
    <property type="match status" value="1"/>
</dbReference>
<organism evidence="2 3">
    <name type="scientific">Talaromyces islandicus</name>
    <name type="common">Penicillium islandicum</name>
    <dbReference type="NCBI Taxonomy" id="28573"/>
    <lineage>
        <taxon>Eukaryota</taxon>
        <taxon>Fungi</taxon>
        <taxon>Dikarya</taxon>
        <taxon>Ascomycota</taxon>
        <taxon>Pezizomycotina</taxon>
        <taxon>Eurotiomycetes</taxon>
        <taxon>Eurotiomycetidae</taxon>
        <taxon>Eurotiales</taxon>
        <taxon>Trichocomaceae</taxon>
        <taxon>Talaromyces</taxon>
        <taxon>Talaromyces sect. Islandici</taxon>
    </lineage>
</organism>
<dbReference type="Pfam" id="PF09346">
    <property type="entry name" value="SMI1_KNR4"/>
    <property type="match status" value="1"/>
</dbReference>
<dbReference type="InterPro" id="IPR018958">
    <property type="entry name" value="Knr4/Smi1-like_dom"/>
</dbReference>
<name>A0A0U1LJF4_TALIS</name>
<sequence length="493" mass="55741">MGVSLLQYDSPRSILFKRDTVTIASSAARVAVDLGMLGCVEEAHSLITLLTEHSNPSPPYQNLILTRGIPDAIHFLYEATGQNPPPAVEKLDNAGLDSLEQELNERLPYLADGVDVVNGNEKDYESLQKWIQELEAGDPWLDATTGFSAMRLSSGLAGLLNLALHLQKPSIVTNQIMSRIAGRIHANQQSEYLGLIRPAWRKYFVSGWLRENIGLSADGKEQLREYAGLIQDATKKRLELGGPLKPVDEFRDMSMQEMLAELDRNTVPYKDTFEEFGKQWNDDDDEVAGNKNTILRKPATPAQIAAAEKTIGRPLPNDLKEFYAITNGTRPVVEHYPSFHNVQERLLPVGRLFWEDEEYMHDYWLDLLPGTKPPVEIEWPGIEGGAIAMYEHDGQGTDYVWYVNEEVLSKARKSLEDAYEAATVEEKKCLDDLVRLHHGSWETLRGLKQCWYQQSWGDPDSMIVFHDFRAFLSLVVSTSVPEENKNPIKRPKY</sequence>
<evidence type="ECO:0000313" key="2">
    <source>
        <dbReference type="EMBL" id="CRG83095.1"/>
    </source>
</evidence>
<accession>A0A0U1LJF4</accession>
<gene>
    <name evidence="2" type="ORF">PISL3812_00443</name>
</gene>
<evidence type="ECO:0000313" key="3">
    <source>
        <dbReference type="Proteomes" id="UP000054383"/>
    </source>
</evidence>
<proteinExistence type="predicted"/>
<evidence type="ECO:0000259" key="1">
    <source>
        <dbReference type="SMART" id="SM00860"/>
    </source>
</evidence>
<dbReference type="SUPFAM" id="SSF160631">
    <property type="entry name" value="SMI1/KNR4-like"/>
    <property type="match status" value="1"/>
</dbReference>
<protein>
    <recommendedName>
        <fullName evidence="1">Knr4/Smi1-like domain-containing protein</fullName>
    </recommendedName>
</protein>
<dbReference type="OrthoDB" id="2788868at2759"/>
<reference evidence="2 3" key="1">
    <citation type="submission" date="2015-04" db="EMBL/GenBank/DDBJ databases">
        <authorList>
            <person name="Syromyatnikov M.Y."/>
            <person name="Popov V.N."/>
        </authorList>
    </citation>
    <scope>NUCLEOTIDE SEQUENCE [LARGE SCALE GENOMIC DNA]</scope>
    <source>
        <strain evidence="2">WF-38-12</strain>
    </source>
</reference>
<dbReference type="Proteomes" id="UP000054383">
    <property type="component" value="Unassembled WGS sequence"/>
</dbReference>